<dbReference type="SUPFAM" id="SSF51556">
    <property type="entry name" value="Metallo-dependent hydrolases"/>
    <property type="match status" value="1"/>
</dbReference>
<dbReference type="Proteomes" id="UP000625316">
    <property type="component" value="Unassembled WGS sequence"/>
</dbReference>
<dbReference type="PANTHER" id="PTHR43668:SF2">
    <property type="entry name" value="ALLANTOINASE"/>
    <property type="match status" value="1"/>
</dbReference>
<dbReference type="Gene3D" id="2.30.40.10">
    <property type="entry name" value="Urease, subunit C, domain 1"/>
    <property type="match status" value="1"/>
</dbReference>
<dbReference type="AlphaFoldDB" id="A0A928VP16"/>
<keyword evidence="3" id="KW-0378">Hydrolase</keyword>
<keyword evidence="1" id="KW-0665">Pyrimidine biosynthesis</keyword>
<dbReference type="GO" id="GO:0006221">
    <property type="term" value="P:pyrimidine nucleotide biosynthetic process"/>
    <property type="evidence" value="ECO:0007669"/>
    <property type="project" value="UniProtKB-KW"/>
</dbReference>
<reference evidence="3" key="1">
    <citation type="submission" date="2020-10" db="EMBL/GenBank/DDBJ databases">
        <authorList>
            <person name="Castelo-Branco R."/>
            <person name="Eusebio N."/>
            <person name="Adriana R."/>
            <person name="Vieira A."/>
            <person name="Brugerolle De Fraissinette N."/>
            <person name="Rezende De Castro R."/>
            <person name="Schneider M.P."/>
            <person name="Vasconcelos V."/>
            <person name="Leao P.N."/>
        </authorList>
    </citation>
    <scope>NUCLEOTIDE SEQUENCE</scope>
    <source>
        <strain evidence="3">LEGE 11480</strain>
    </source>
</reference>
<dbReference type="GO" id="GO:0006145">
    <property type="term" value="P:purine nucleobase catabolic process"/>
    <property type="evidence" value="ECO:0007669"/>
    <property type="project" value="TreeGrafter"/>
</dbReference>
<proteinExistence type="predicted"/>
<dbReference type="NCBIfam" id="TIGR00857">
    <property type="entry name" value="pyrC_multi"/>
    <property type="match status" value="1"/>
</dbReference>
<evidence type="ECO:0000313" key="3">
    <source>
        <dbReference type="EMBL" id="MBE9029504.1"/>
    </source>
</evidence>
<dbReference type="GO" id="GO:0004038">
    <property type="term" value="F:allantoinase activity"/>
    <property type="evidence" value="ECO:0007669"/>
    <property type="project" value="TreeGrafter"/>
</dbReference>
<dbReference type="PANTHER" id="PTHR43668">
    <property type="entry name" value="ALLANTOINASE"/>
    <property type="match status" value="1"/>
</dbReference>
<feature type="domain" description="Dihydroorotase catalytic" evidence="2">
    <location>
        <begin position="52"/>
        <end position="233"/>
    </location>
</feature>
<dbReference type="NCBIfam" id="NF005614">
    <property type="entry name" value="PRK07369.1"/>
    <property type="match status" value="1"/>
</dbReference>
<dbReference type="InterPro" id="IPR050138">
    <property type="entry name" value="DHOase/Allantoinase_Hydrolase"/>
</dbReference>
<dbReference type="RefSeq" id="WP_264324323.1">
    <property type="nucleotide sequence ID" value="NZ_JADEXQ010000017.1"/>
</dbReference>
<evidence type="ECO:0000259" key="2">
    <source>
        <dbReference type="Pfam" id="PF12890"/>
    </source>
</evidence>
<dbReference type="CDD" id="cd01317">
    <property type="entry name" value="DHOase_IIa"/>
    <property type="match status" value="1"/>
</dbReference>
<dbReference type="EC" id="3.5.2.3" evidence="3"/>
<gene>
    <name evidence="3" type="ORF">IQ266_06975</name>
</gene>
<dbReference type="InterPro" id="IPR024403">
    <property type="entry name" value="DHOase_cat"/>
</dbReference>
<dbReference type="InterPro" id="IPR011059">
    <property type="entry name" value="Metal-dep_hydrolase_composite"/>
</dbReference>
<comment type="caution">
    <text evidence="3">The sequence shown here is derived from an EMBL/GenBank/DDBJ whole genome shotgun (WGS) entry which is preliminary data.</text>
</comment>
<dbReference type="EMBL" id="JADEXQ010000017">
    <property type="protein sequence ID" value="MBE9029504.1"/>
    <property type="molecule type" value="Genomic_DNA"/>
</dbReference>
<dbReference type="SUPFAM" id="SSF51338">
    <property type="entry name" value="Composite domain of metallo-dependent hydrolases"/>
    <property type="match status" value="1"/>
</dbReference>
<dbReference type="GO" id="GO:0046872">
    <property type="term" value="F:metal ion binding"/>
    <property type="evidence" value="ECO:0007669"/>
    <property type="project" value="InterPro"/>
</dbReference>
<dbReference type="Pfam" id="PF12890">
    <property type="entry name" value="DHOase"/>
    <property type="match status" value="1"/>
</dbReference>
<accession>A0A928VP16</accession>
<name>A0A928VP16_9CYAN</name>
<sequence length="413" mass="43670">MELLRQVRVIDPVAQSDRPMDVLLDAGKISAIASQLDAPADVEVFDGAGLVFGPALIDLYSRSGEPGYEERETLASLAAAAAAGGFGQVNLLPNTSPTIDNPGTVAWLQQHQPDSTVSLKPWGAITLGVKGEQLTELGDLALAGVAGFADGKPLTNLGLLRRFLEYAKPMAQPIMLWPYDVPLACGGLAREGVEALRFGLPGQPVYAETTALSAIIELVAEIGTPVHLMRISTARSVALIQQAKAAGMPITASTTWLHLLYDTSDLATYDPNLRLNPPLGNAADREALVAAVKTGVIDAIAVDHSPYTYEEKTVAFGEAPIGTLGLELALPMLWQGLVETGNLSAIELWSALSSRAASCIQQNVSAVESETSGYVLFDTGAEWQVNSGSLHSLSQNTHLLGQMVKGKALKLFH</sequence>
<dbReference type="GO" id="GO:0005737">
    <property type="term" value="C:cytoplasm"/>
    <property type="evidence" value="ECO:0007669"/>
    <property type="project" value="TreeGrafter"/>
</dbReference>
<evidence type="ECO:0000256" key="1">
    <source>
        <dbReference type="ARBA" id="ARBA00022975"/>
    </source>
</evidence>
<dbReference type="InterPro" id="IPR004722">
    <property type="entry name" value="DHOase"/>
</dbReference>
<dbReference type="Gene3D" id="3.20.20.140">
    <property type="entry name" value="Metal-dependent hydrolases"/>
    <property type="match status" value="1"/>
</dbReference>
<dbReference type="GO" id="GO:0004151">
    <property type="term" value="F:dihydroorotase activity"/>
    <property type="evidence" value="ECO:0007669"/>
    <property type="project" value="UniProtKB-EC"/>
</dbReference>
<dbReference type="InterPro" id="IPR032466">
    <property type="entry name" value="Metal_Hydrolase"/>
</dbReference>
<evidence type="ECO:0000313" key="4">
    <source>
        <dbReference type="Proteomes" id="UP000625316"/>
    </source>
</evidence>
<organism evidence="3 4">
    <name type="scientific">Romeriopsis navalis LEGE 11480</name>
    <dbReference type="NCBI Taxonomy" id="2777977"/>
    <lineage>
        <taxon>Bacteria</taxon>
        <taxon>Bacillati</taxon>
        <taxon>Cyanobacteriota</taxon>
        <taxon>Cyanophyceae</taxon>
        <taxon>Leptolyngbyales</taxon>
        <taxon>Leptolyngbyaceae</taxon>
        <taxon>Romeriopsis</taxon>
        <taxon>Romeriopsis navalis</taxon>
    </lineage>
</organism>
<protein>
    <submittedName>
        <fullName evidence="3">Dihydroorotase</fullName>
        <ecNumber evidence="3">3.5.2.3</ecNumber>
    </submittedName>
</protein>
<keyword evidence="4" id="KW-1185">Reference proteome</keyword>